<dbReference type="EMBL" id="MWPS01000016">
    <property type="protein sequence ID" value="OPG16551.1"/>
    <property type="molecule type" value="Genomic_DNA"/>
</dbReference>
<dbReference type="InterPro" id="IPR016181">
    <property type="entry name" value="Acyl_CoA_acyltransferase"/>
</dbReference>
<reference evidence="5 6" key="1">
    <citation type="submission" date="2017-02" db="EMBL/GenBank/DDBJ databases">
        <title>Draft genome of Acidibacillus ferrooxidans Huett2.</title>
        <authorList>
            <person name="Schopf S."/>
        </authorList>
    </citation>
    <scope>NUCLEOTIDE SEQUENCE [LARGE SCALE GENOMIC DNA]</scope>
    <source>
        <strain evidence="5 6">Huett2</strain>
    </source>
</reference>
<feature type="compositionally biased region" description="Basic residues" evidence="3">
    <location>
        <begin position="15"/>
        <end position="33"/>
    </location>
</feature>
<dbReference type="PANTHER" id="PTHR43877">
    <property type="entry name" value="AMINOALKYLPHOSPHONATE N-ACETYLTRANSFERASE-RELATED-RELATED"/>
    <property type="match status" value="1"/>
</dbReference>
<evidence type="ECO:0000256" key="1">
    <source>
        <dbReference type="ARBA" id="ARBA00022679"/>
    </source>
</evidence>
<keyword evidence="6" id="KW-1185">Reference proteome</keyword>
<dbReference type="AlphaFoldDB" id="A0A1V4EUI6"/>
<feature type="region of interest" description="Disordered" evidence="3">
    <location>
        <begin position="1"/>
        <end position="50"/>
    </location>
</feature>
<dbReference type="GO" id="GO:0016747">
    <property type="term" value="F:acyltransferase activity, transferring groups other than amino-acyl groups"/>
    <property type="evidence" value="ECO:0007669"/>
    <property type="project" value="InterPro"/>
</dbReference>
<evidence type="ECO:0000259" key="4">
    <source>
        <dbReference type="PROSITE" id="PS51186"/>
    </source>
</evidence>
<comment type="caution">
    <text evidence="5">The sequence shown here is derived from an EMBL/GenBank/DDBJ whole genome shotgun (WGS) entry which is preliminary data.</text>
</comment>
<feature type="domain" description="N-acetyltransferase" evidence="4">
    <location>
        <begin position="74"/>
        <end position="232"/>
    </location>
</feature>
<organism evidence="5 6">
    <name type="scientific">Ferroacidibacillus organovorans</name>
    <dbReference type="NCBI Taxonomy" id="1765683"/>
    <lineage>
        <taxon>Bacteria</taxon>
        <taxon>Bacillati</taxon>
        <taxon>Bacillota</taxon>
        <taxon>Bacilli</taxon>
        <taxon>Bacillales</taxon>
        <taxon>Alicyclobacillaceae</taxon>
        <taxon>Ferroacidibacillus</taxon>
    </lineage>
</organism>
<dbReference type="CDD" id="cd04301">
    <property type="entry name" value="NAT_SF"/>
    <property type="match status" value="1"/>
</dbReference>
<dbReference type="SUPFAM" id="SSF55729">
    <property type="entry name" value="Acyl-CoA N-acyltransferases (Nat)"/>
    <property type="match status" value="1"/>
</dbReference>
<keyword evidence="1" id="KW-0808">Transferase</keyword>
<dbReference type="PROSITE" id="PS51186">
    <property type="entry name" value="GNAT"/>
    <property type="match status" value="1"/>
</dbReference>
<evidence type="ECO:0000256" key="3">
    <source>
        <dbReference type="SAM" id="MobiDB-lite"/>
    </source>
</evidence>
<dbReference type="InterPro" id="IPR050832">
    <property type="entry name" value="Bact_Acetyltransf"/>
</dbReference>
<evidence type="ECO:0000256" key="2">
    <source>
        <dbReference type="ARBA" id="ARBA00023315"/>
    </source>
</evidence>
<feature type="region of interest" description="Disordered" evidence="3">
    <location>
        <begin position="89"/>
        <end position="110"/>
    </location>
</feature>
<sequence>MSYAAAERWSSMQPTKRRTRRRSPQRAKTRLPNRKQIDAGVGPDHPIDDTPTVTFLARPFHPMRDSERVGHYHVELMNVQKKLWSELAEGNGAKGERQGALSRSSPAQEGQMWARQIAQMTGRGEAHVLMLETTDHQTVGYAFVAESPDPLTNERMGVVGELFVEEAWRKKGVGSHALRAAERWLATRGIHAVQIFVTRTNVPAVDLYQKNGYSTYDYRMVKQLDSRVPDAR</sequence>
<protein>
    <recommendedName>
        <fullName evidence="4">N-acetyltransferase domain-containing protein</fullName>
    </recommendedName>
</protein>
<accession>A0A1V4EUI6</accession>
<name>A0A1V4EUI6_9BACL</name>
<dbReference type="Pfam" id="PF00583">
    <property type="entry name" value="Acetyltransf_1"/>
    <property type="match status" value="1"/>
</dbReference>
<evidence type="ECO:0000313" key="6">
    <source>
        <dbReference type="Proteomes" id="UP000190229"/>
    </source>
</evidence>
<dbReference type="Proteomes" id="UP000190229">
    <property type="component" value="Unassembled WGS sequence"/>
</dbReference>
<gene>
    <name evidence="5" type="ORF">B2M26_06680</name>
</gene>
<keyword evidence="2" id="KW-0012">Acyltransferase</keyword>
<dbReference type="InterPro" id="IPR000182">
    <property type="entry name" value="GNAT_dom"/>
</dbReference>
<dbReference type="PANTHER" id="PTHR43877:SF2">
    <property type="entry name" value="AMINOALKYLPHOSPHONATE N-ACETYLTRANSFERASE-RELATED"/>
    <property type="match status" value="1"/>
</dbReference>
<evidence type="ECO:0000313" key="5">
    <source>
        <dbReference type="EMBL" id="OPG16551.1"/>
    </source>
</evidence>
<proteinExistence type="predicted"/>
<dbReference type="Gene3D" id="3.40.630.30">
    <property type="match status" value="1"/>
</dbReference>